<name>A0ABU4RYK0_9GAMM</name>
<protein>
    <submittedName>
        <fullName evidence="2">Uncharacterized protein</fullName>
    </submittedName>
</protein>
<dbReference type="EMBL" id="JAXAFO010000017">
    <property type="protein sequence ID" value="MDX6849937.1"/>
    <property type="molecule type" value="Genomic_DNA"/>
</dbReference>
<feature type="transmembrane region" description="Helical" evidence="1">
    <location>
        <begin position="14"/>
        <end position="34"/>
    </location>
</feature>
<comment type="caution">
    <text evidence="2">The sequence shown here is derived from an EMBL/GenBank/DDBJ whole genome shotgun (WGS) entry which is preliminary data.</text>
</comment>
<sequence length="79" mass="9077">MEQESSFLAGALDLSVGSIVAGLIAAAVLFRLFFNDFESFIESIKYWISPEYRYDRREMFSSEWWGSTRIVLWVGLSIA</sequence>
<evidence type="ECO:0000313" key="3">
    <source>
        <dbReference type="Proteomes" id="UP001273505"/>
    </source>
</evidence>
<accession>A0ABU4RYK0</accession>
<keyword evidence="1" id="KW-0472">Membrane</keyword>
<organism evidence="2 3">
    <name type="scientific">Gilvimarinus gilvus</name>
    <dbReference type="NCBI Taxonomy" id="3058038"/>
    <lineage>
        <taxon>Bacteria</taxon>
        <taxon>Pseudomonadati</taxon>
        <taxon>Pseudomonadota</taxon>
        <taxon>Gammaproteobacteria</taxon>
        <taxon>Cellvibrionales</taxon>
        <taxon>Cellvibrionaceae</taxon>
        <taxon>Gilvimarinus</taxon>
    </lineage>
</organism>
<keyword evidence="1" id="KW-0812">Transmembrane</keyword>
<keyword evidence="3" id="KW-1185">Reference proteome</keyword>
<dbReference type="Proteomes" id="UP001273505">
    <property type="component" value="Unassembled WGS sequence"/>
</dbReference>
<evidence type="ECO:0000256" key="1">
    <source>
        <dbReference type="SAM" id="Phobius"/>
    </source>
</evidence>
<keyword evidence="1" id="KW-1133">Transmembrane helix</keyword>
<reference evidence="2 3" key="1">
    <citation type="submission" date="2023-11" db="EMBL/GenBank/DDBJ databases">
        <title>Gilvimarinus fulvus sp. nov., isolated from the surface of Kelp.</title>
        <authorList>
            <person name="Sun Y.Y."/>
            <person name="Gong Y."/>
            <person name="Du Z.J."/>
        </authorList>
    </citation>
    <scope>NUCLEOTIDE SEQUENCE [LARGE SCALE GENOMIC DNA]</scope>
    <source>
        <strain evidence="2 3">SDUM040013</strain>
    </source>
</reference>
<dbReference type="RefSeq" id="WP_302721827.1">
    <property type="nucleotide sequence ID" value="NZ_JAULRU010000418.1"/>
</dbReference>
<proteinExistence type="predicted"/>
<evidence type="ECO:0000313" key="2">
    <source>
        <dbReference type="EMBL" id="MDX6849937.1"/>
    </source>
</evidence>
<gene>
    <name evidence="2" type="ORF">SCD92_11250</name>
</gene>